<sequence>MARSRILVVGAGFAGVECVRRLERKLSPADVEISLVTPFSYQLYLPLLPQVAAGVLTPQSVAVSLRRSAKHRTPIIPGGAIGVDTKAKVCVIRKITDEIVNQPYDHIVLAPGSITRTFDIPGLVEHGRGMKTLAEAAYIRDHVIAQLDLADASHDEAERASRLQFVVVGGGYAGTETAACLQRLTENAVKRYPRLNPEQIKWHLIDIAPKLMPELGDKLGLAALEILRKRGIEVSLGVSVADVGPEKVTLTDGRVLPCRTLIWTAGVAASPLVGTLDAETARGRLVVRPDMTVPNADGVFALGDAAAVPDLAKGDDAVCPPTAQHALRQGRKVADNLIAQLQGRPLERYVHKDLGLVVDLGGKDAVSKPFGIELRGLPAQIVARGYHWSALRTQVAKTRVMTNWLLNAVAGDDFVRTGFQMRSPSTLRDFEHTDAYLTPEQVREHTASLRARA</sequence>
<evidence type="ECO:0000313" key="1">
    <source>
        <dbReference type="EMBL" id="MEJ8633033.1"/>
    </source>
</evidence>
<accession>A0ACC6PNI4</accession>
<proteinExistence type="predicted"/>
<gene>
    <name evidence="1" type="ORF">WKI67_06455</name>
</gene>
<comment type="caution">
    <text evidence="1">The sequence shown here is derived from an EMBL/GenBank/DDBJ whole genome shotgun (WGS) entry which is preliminary data.</text>
</comment>
<reference evidence="1" key="1">
    <citation type="submission" date="2024-03" db="EMBL/GenBank/DDBJ databases">
        <title>Novel Streptomyces species of biotechnological and ecological value are a feature of Machair soil.</title>
        <authorList>
            <person name="Prole J.R."/>
            <person name="Goodfellow M."/>
            <person name="Allenby N."/>
            <person name="Ward A.C."/>
        </authorList>
    </citation>
    <scope>NUCLEOTIDE SEQUENCE</scope>
    <source>
        <strain evidence="1">MS2.AVA.5</strain>
    </source>
</reference>
<evidence type="ECO:0000313" key="2">
    <source>
        <dbReference type="Proteomes" id="UP001377168"/>
    </source>
</evidence>
<dbReference type="EMBL" id="JBBKAJ010000022">
    <property type="protein sequence ID" value="MEJ8633033.1"/>
    <property type="molecule type" value="Genomic_DNA"/>
</dbReference>
<dbReference type="EC" id="1.6.5.-" evidence="1"/>
<keyword evidence="1" id="KW-0560">Oxidoreductase</keyword>
<keyword evidence="2" id="KW-1185">Reference proteome</keyword>
<organism evidence="1 2">
    <name type="scientific">Streptomyces achmelvichensis</name>
    <dbReference type="NCBI Taxonomy" id="3134111"/>
    <lineage>
        <taxon>Bacteria</taxon>
        <taxon>Bacillati</taxon>
        <taxon>Actinomycetota</taxon>
        <taxon>Actinomycetes</taxon>
        <taxon>Kitasatosporales</taxon>
        <taxon>Streptomycetaceae</taxon>
        <taxon>Streptomyces</taxon>
    </lineage>
</organism>
<protein>
    <submittedName>
        <fullName evidence="1">NAD(P)/FAD-dependent oxidoreductase</fullName>
        <ecNumber evidence="1">1.6.5.-</ecNumber>
    </submittedName>
</protein>
<name>A0ACC6PNI4_9ACTN</name>
<dbReference type="Proteomes" id="UP001377168">
    <property type="component" value="Unassembled WGS sequence"/>
</dbReference>